<dbReference type="GO" id="GO:0071731">
    <property type="term" value="P:response to nitric oxide"/>
    <property type="evidence" value="ECO:0007669"/>
    <property type="project" value="TreeGrafter"/>
</dbReference>
<dbReference type="Pfam" id="PF03007">
    <property type="entry name" value="WS_DGAT_cat"/>
    <property type="match status" value="1"/>
</dbReference>
<comment type="similarity">
    <text evidence="3 11">Belongs to the long-chain O-acyltransferase family.</text>
</comment>
<dbReference type="KEGG" id="rrz:CS378_24795"/>
<dbReference type="GO" id="GO:0001666">
    <property type="term" value="P:response to hypoxia"/>
    <property type="evidence" value="ECO:0007669"/>
    <property type="project" value="TreeGrafter"/>
</dbReference>
<dbReference type="InterPro" id="IPR045034">
    <property type="entry name" value="O-acyltransferase_WSD1-like"/>
</dbReference>
<evidence type="ECO:0000256" key="2">
    <source>
        <dbReference type="ARBA" id="ARBA00005189"/>
    </source>
</evidence>
<dbReference type="GO" id="GO:0006071">
    <property type="term" value="P:glycerol metabolic process"/>
    <property type="evidence" value="ECO:0007669"/>
    <property type="project" value="UniProtKB-KW"/>
</dbReference>
<dbReference type="AlphaFoldDB" id="A0A098BY06"/>
<evidence type="ECO:0000256" key="8">
    <source>
        <dbReference type="ARBA" id="ARBA00023098"/>
    </source>
</evidence>
<evidence type="ECO:0000256" key="4">
    <source>
        <dbReference type="ARBA" id="ARBA00013244"/>
    </source>
</evidence>
<evidence type="ECO:0000313" key="12">
    <source>
        <dbReference type="EMBL" id="CDZ92606.1"/>
    </source>
</evidence>
<evidence type="ECO:0000256" key="11">
    <source>
        <dbReference type="RuleBase" id="RU361241"/>
    </source>
</evidence>
<protein>
    <recommendedName>
        <fullName evidence="4 11">Diacylglycerol O-acyltransferase</fullName>
        <ecNumber evidence="4 11">2.3.1.20</ecNumber>
    </recommendedName>
</protein>
<dbReference type="OrthoDB" id="9810950at2"/>
<dbReference type="GO" id="GO:0004144">
    <property type="term" value="F:diacylglycerol O-acyltransferase activity"/>
    <property type="evidence" value="ECO:0007669"/>
    <property type="project" value="UniProtKB-EC"/>
</dbReference>
<dbReference type="PANTHER" id="PTHR31650">
    <property type="entry name" value="O-ACYLTRANSFERASE (WSD1-LIKE) FAMILY PROTEIN"/>
    <property type="match status" value="1"/>
</dbReference>
<dbReference type="GO" id="GO:0051701">
    <property type="term" value="P:biological process involved in interaction with host"/>
    <property type="evidence" value="ECO:0007669"/>
    <property type="project" value="TreeGrafter"/>
</dbReference>
<dbReference type="NCBIfam" id="TIGR02946">
    <property type="entry name" value="acyl_WS_DGAT"/>
    <property type="match status" value="1"/>
</dbReference>
<keyword evidence="8 11" id="KW-0443">Lipid metabolism</keyword>
<dbReference type="Pfam" id="PF06974">
    <property type="entry name" value="WS_DGAT_C"/>
    <property type="match status" value="1"/>
</dbReference>
<dbReference type="UniPathway" id="UPA00282"/>
<dbReference type="InterPro" id="IPR009721">
    <property type="entry name" value="O-acyltransferase_WSD1_C"/>
</dbReference>
<sequence>MGYMPVTDSMFLLAESRERPMHFGSLELFTPPPDAGPGYVTDLYNRLVADAHVDELFRKRPADPVSSLGYTWWTVDDEIDLEYHVRHSALPAPGRIRELFTLVSRLHSGLLDRHRPLWEAYLIEGLADGRFAVYTKMHHALLDGVSGLRLLRRTYTTDPSARDFPAPWHLPPRPRSGNGSGTHARTSTVGTVRSVAGDVLGAAPVALRIARTVLGGRRVALPYEAPRSMFNVPIDGTRRFAAQSWSRARITRVRCAAGVSSNDVVVAMCAGAIRAYLLERQALPETPLIAMVPVSLRAKDTPESDSGGNSVGVTLCNLGTHLEDPLTRLSTVSDSMAEGKTLFGGMTPLQATVWSALNIAGLALAPISGAVALAPPPFNLIISNVPGPREPVYRGGSRLDGIYPVSVVLSGQALNITLTNTADTVDFGVVGCRRTVPALQRLLGHLEDALTELELALDIS</sequence>
<accession>A0A098BY06</accession>
<evidence type="ECO:0000256" key="1">
    <source>
        <dbReference type="ARBA" id="ARBA00004771"/>
    </source>
</evidence>
<evidence type="ECO:0000313" key="13">
    <source>
        <dbReference type="Proteomes" id="UP000042997"/>
    </source>
</evidence>
<dbReference type="InterPro" id="IPR004255">
    <property type="entry name" value="O-acyltransferase_WSD1_N"/>
</dbReference>
<dbReference type="EC" id="2.3.1.20" evidence="4 11"/>
<dbReference type="eggNOG" id="COG1020">
    <property type="taxonomic scope" value="Bacteria"/>
</dbReference>
<keyword evidence="5 11" id="KW-0444">Lipid biosynthesis</keyword>
<evidence type="ECO:0000256" key="9">
    <source>
        <dbReference type="ARBA" id="ARBA00023315"/>
    </source>
</evidence>
<keyword evidence="6 11" id="KW-0808">Transferase</keyword>
<keyword evidence="7 11" id="KW-0319">Glycerol metabolism</keyword>
<gene>
    <name evidence="12" type="primary">tgs</name>
    <name evidence="12" type="ORF">RHRU231_960135</name>
</gene>
<proteinExistence type="inferred from homology"/>
<comment type="pathway">
    <text evidence="2">Lipid metabolism.</text>
</comment>
<evidence type="ECO:0000256" key="3">
    <source>
        <dbReference type="ARBA" id="ARBA00009587"/>
    </source>
</evidence>
<dbReference type="InterPro" id="IPR014292">
    <property type="entry name" value="Acyl_transf_WS/DGAT"/>
</dbReference>
<dbReference type="SUPFAM" id="SSF52777">
    <property type="entry name" value="CoA-dependent acyltransferases"/>
    <property type="match status" value="1"/>
</dbReference>
<keyword evidence="9 11" id="KW-0012">Acyltransferase</keyword>
<dbReference type="Proteomes" id="UP000042997">
    <property type="component" value="Unassembled WGS sequence"/>
</dbReference>
<organism evidence="12 13">
    <name type="scientific">Rhodococcus ruber</name>
    <dbReference type="NCBI Taxonomy" id="1830"/>
    <lineage>
        <taxon>Bacteria</taxon>
        <taxon>Bacillati</taxon>
        <taxon>Actinomycetota</taxon>
        <taxon>Actinomycetes</taxon>
        <taxon>Mycobacteriales</taxon>
        <taxon>Nocardiaceae</taxon>
        <taxon>Rhodococcus</taxon>
    </lineage>
</organism>
<reference evidence="12 13" key="1">
    <citation type="journal article" date="2014" name="Genome Announc.">
        <title>Draft Genome Sequence of Propane- and Butane-Oxidizing Actinobacterium Rhodococcus ruber IEGM 231.</title>
        <authorList>
            <person name="Ivshina I.B."/>
            <person name="Kuyukina M.S."/>
            <person name="Krivoruchko A.V."/>
            <person name="Barbe V."/>
            <person name="Fischer C."/>
        </authorList>
    </citation>
    <scope>NUCLEOTIDE SEQUENCE [LARGE SCALE GENOMIC DNA]</scope>
</reference>
<evidence type="ECO:0000256" key="7">
    <source>
        <dbReference type="ARBA" id="ARBA00022798"/>
    </source>
</evidence>
<dbReference type="PANTHER" id="PTHR31650:SF1">
    <property type="entry name" value="WAX ESTER SYNTHASE_DIACYLGLYCEROL ACYLTRANSFERASE 4-RELATED"/>
    <property type="match status" value="1"/>
</dbReference>
<comment type="catalytic activity">
    <reaction evidence="10 11">
        <text>an acyl-CoA + a 1,2-diacyl-sn-glycerol = a triacyl-sn-glycerol + CoA</text>
        <dbReference type="Rhea" id="RHEA:10868"/>
        <dbReference type="ChEBI" id="CHEBI:17815"/>
        <dbReference type="ChEBI" id="CHEBI:57287"/>
        <dbReference type="ChEBI" id="CHEBI:58342"/>
        <dbReference type="ChEBI" id="CHEBI:64615"/>
        <dbReference type="EC" id="2.3.1.20"/>
    </reaction>
</comment>
<name>A0A098BY06_9NOCA</name>
<evidence type="ECO:0000256" key="6">
    <source>
        <dbReference type="ARBA" id="ARBA00022679"/>
    </source>
</evidence>
<dbReference type="GO" id="GO:0005886">
    <property type="term" value="C:plasma membrane"/>
    <property type="evidence" value="ECO:0007669"/>
    <property type="project" value="TreeGrafter"/>
</dbReference>
<comment type="pathway">
    <text evidence="1 11">Glycerolipid metabolism; triacylglycerol biosynthesis.</text>
</comment>
<evidence type="ECO:0000256" key="10">
    <source>
        <dbReference type="ARBA" id="ARBA00048109"/>
    </source>
</evidence>
<evidence type="ECO:0000256" key="5">
    <source>
        <dbReference type="ARBA" id="ARBA00022516"/>
    </source>
</evidence>
<dbReference type="GO" id="GO:0019432">
    <property type="term" value="P:triglyceride biosynthetic process"/>
    <property type="evidence" value="ECO:0007669"/>
    <property type="project" value="UniProtKB-UniPathway"/>
</dbReference>
<dbReference type="EMBL" id="CCSD01000112">
    <property type="protein sequence ID" value="CDZ92606.1"/>
    <property type="molecule type" value="Genomic_DNA"/>
</dbReference>